<comment type="caution">
    <text evidence="2">The sequence shown here is derived from an EMBL/GenBank/DDBJ whole genome shotgun (WGS) entry which is preliminary data.</text>
</comment>
<feature type="compositionally biased region" description="Basic and acidic residues" evidence="1">
    <location>
        <begin position="11"/>
        <end position="22"/>
    </location>
</feature>
<feature type="non-terminal residue" evidence="2">
    <location>
        <position position="1"/>
    </location>
</feature>
<feature type="compositionally biased region" description="Basic residues" evidence="1">
    <location>
        <begin position="25"/>
        <end position="41"/>
    </location>
</feature>
<organism evidence="2">
    <name type="scientific">marine sediment metagenome</name>
    <dbReference type="NCBI Taxonomy" id="412755"/>
    <lineage>
        <taxon>unclassified sequences</taxon>
        <taxon>metagenomes</taxon>
        <taxon>ecological metagenomes</taxon>
    </lineage>
</organism>
<protein>
    <submittedName>
        <fullName evidence="2">Uncharacterized protein</fullName>
    </submittedName>
</protein>
<evidence type="ECO:0000256" key="1">
    <source>
        <dbReference type="SAM" id="MobiDB-lite"/>
    </source>
</evidence>
<feature type="region of interest" description="Disordered" evidence="1">
    <location>
        <begin position="1"/>
        <end position="48"/>
    </location>
</feature>
<dbReference type="AlphaFoldDB" id="X1VPG4"/>
<sequence>LTLETVNDTARPQEEETLEKGMGHQVKHPGGKGTYPHRGKHVAQLADG</sequence>
<gene>
    <name evidence="2" type="ORF">S12H4_52809</name>
</gene>
<proteinExistence type="predicted"/>
<feature type="compositionally biased region" description="Polar residues" evidence="1">
    <location>
        <begin position="1"/>
        <end position="10"/>
    </location>
</feature>
<reference evidence="2" key="1">
    <citation type="journal article" date="2014" name="Front. Microbiol.">
        <title>High frequency of phylogenetically diverse reductive dehalogenase-homologous genes in deep subseafloor sedimentary metagenomes.</title>
        <authorList>
            <person name="Kawai M."/>
            <person name="Futagami T."/>
            <person name="Toyoda A."/>
            <person name="Takaki Y."/>
            <person name="Nishi S."/>
            <person name="Hori S."/>
            <person name="Arai W."/>
            <person name="Tsubouchi T."/>
            <person name="Morono Y."/>
            <person name="Uchiyama I."/>
            <person name="Ito T."/>
            <person name="Fujiyama A."/>
            <person name="Inagaki F."/>
            <person name="Takami H."/>
        </authorList>
    </citation>
    <scope>NUCLEOTIDE SEQUENCE</scope>
    <source>
        <strain evidence="2">Expedition CK06-06</strain>
    </source>
</reference>
<dbReference type="EMBL" id="BARW01033544">
    <property type="protein sequence ID" value="GAJ10900.1"/>
    <property type="molecule type" value="Genomic_DNA"/>
</dbReference>
<accession>X1VPG4</accession>
<name>X1VPG4_9ZZZZ</name>
<evidence type="ECO:0000313" key="2">
    <source>
        <dbReference type="EMBL" id="GAJ10900.1"/>
    </source>
</evidence>